<dbReference type="GO" id="GO:0004806">
    <property type="term" value="F:triacylglycerol lipase activity"/>
    <property type="evidence" value="ECO:0007669"/>
    <property type="project" value="TreeGrafter"/>
</dbReference>
<comment type="similarity">
    <text evidence="1">Belongs to the 'GDXG' lipolytic enzyme family.</text>
</comment>
<dbReference type="InterPro" id="IPR033140">
    <property type="entry name" value="Lipase_GDXG_put_SER_AS"/>
</dbReference>
<proteinExistence type="inferred from homology"/>
<sequence>MIGSTSLLPVANLAFVAGNGAALMRRTTVPLGVNRIYEPDSEKWNRPHVEMIGPAAWQTRVNAAVMARTLKPLLFALTLLGRACNSRNPETLQRMSFALADKPSVLTRPIKNTLLENVQLPHCKAEWVSAPEAVGPDAPTILYLHGGAFITCGLGSHRRMISHISRAACARVLSVDYRMLPISPIADAIADGLDAYRMLLASGTSANSIVIAGDSAGGFLATMTALSIKEAGLPLPAAQVLLSGLTDCDMRTKLPPMRPFPDAMFPSATLKFINDVFVTKNGTEAVLQCPVHCDLSGLGPFLQQVGSREALRHDAAELARRLNEDGVSNWLQVWDRAPHVFQVGADFNPDARRAITDIGEFVRSVVATATAGSTQAEAG</sequence>
<dbReference type="InterPro" id="IPR029058">
    <property type="entry name" value="AB_hydrolase_fold"/>
</dbReference>
<evidence type="ECO:0000313" key="5">
    <source>
        <dbReference type="EMBL" id="NMN99340.1"/>
    </source>
</evidence>
<dbReference type="Proteomes" id="UP000535543">
    <property type="component" value="Unassembled WGS sequence"/>
</dbReference>
<evidence type="ECO:0000259" key="4">
    <source>
        <dbReference type="Pfam" id="PF07859"/>
    </source>
</evidence>
<dbReference type="InterPro" id="IPR050300">
    <property type="entry name" value="GDXG_lipolytic_enzyme"/>
</dbReference>
<dbReference type="Pfam" id="PF07859">
    <property type="entry name" value="Abhydrolase_3"/>
    <property type="match status" value="1"/>
</dbReference>
<evidence type="ECO:0000313" key="6">
    <source>
        <dbReference type="Proteomes" id="UP000535543"/>
    </source>
</evidence>
<evidence type="ECO:0000256" key="3">
    <source>
        <dbReference type="PROSITE-ProRule" id="PRU10038"/>
    </source>
</evidence>
<feature type="active site" evidence="3">
    <location>
        <position position="215"/>
    </location>
</feature>
<name>A0A848KT06_9NOCA</name>
<keyword evidence="2 5" id="KW-0378">Hydrolase</keyword>
<accession>A0A848KT06</accession>
<dbReference type="EMBL" id="VCQU01000016">
    <property type="protein sequence ID" value="NMN99340.1"/>
    <property type="molecule type" value="Genomic_DNA"/>
</dbReference>
<organism evidence="5 6">
    <name type="scientific">Antrihabitans stalactiti</name>
    <dbReference type="NCBI Taxonomy" id="2584121"/>
    <lineage>
        <taxon>Bacteria</taxon>
        <taxon>Bacillati</taxon>
        <taxon>Actinomycetota</taxon>
        <taxon>Actinomycetes</taxon>
        <taxon>Mycobacteriales</taxon>
        <taxon>Nocardiaceae</taxon>
        <taxon>Antrihabitans</taxon>
    </lineage>
</organism>
<dbReference type="PANTHER" id="PTHR48081">
    <property type="entry name" value="AB HYDROLASE SUPERFAMILY PROTEIN C4A8.06C"/>
    <property type="match status" value="1"/>
</dbReference>
<comment type="caution">
    <text evidence="5">The sequence shown here is derived from an EMBL/GenBank/DDBJ whole genome shotgun (WGS) entry which is preliminary data.</text>
</comment>
<evidence type="ECO:0000256" key="2">
    <source>
        <dbReference type="ARBA" id="ARBA00022801"/>
    </source>
</evidence>
<feature type="domain" description="Alpha/beta hydrolase fold-3" evidence="4">
    <location>
        <begin position="141"/>
        <end position="342"/>
    </location>
</feature>
<dbReference type="AlphaFoldDB" id="A0A848KT06"/>
<gene>
    <name evidence="5" type="ORF">FGL95_30410</name>
</gene>
<keyword evidence="6" id="KW-1185">Reference proteome</keyword>
<reference evidence="5 6" key="2">
    <citation type="submission" date="2020-06" db="EMBL/GenBank/DDBJ databases">
        <title>Antribacter stalactiti gen. nov., sp. nov., a new member of the family Nacardiaceae isolated from a cave.</title>
        <authorList>
            <person name="Kim I.S."/>
        </authorList>
    </citation>
    <scope>NUCLEOTIDE SEQUENCE [LARGE SCALE GENOMIC DNA]</scope>
    <source>
        <strain evidence="5 6">YC2-7</strain>
    </source>
</reference>
<dbReference type="InterPro" id="IPR013094">
    <property type="entry name" value="AB_hydrolase_3"/>
</dbReference>
<protein>
    <submittedName>
        <fullName evidence="5">Alpha/beta hydrolase</fullName>
    </submittedName>
</protein>
<evidence type="ECO:0000256" key="1">
    <source>
        <dbReference type="ARBA" id="ARBA00010515"/>
    </source>
</evidence>
<dbReference type="PANTHER" id="PTHR48081:SF30">
    <property type="entry name" value="ACETYL-HYDROLASE LIPR-RELATED"/>
    <property type="match status" value="1"/>
</dbReference>
<dbReference type="Gene3D" id="3.40.50.1820">
    <property type="entry name" value="alpha/beta hydrolase"/>
    <property type="match status" value="1"/>
</dbReference>
<reference evidence="5 6" key="1">
    <citation type="submission" date="2019-05" db="EMBL/GenBank/DDBJ databases">
        <authorList>
            <person name="Lee S.D."/>
        </authorList>
    </citation>
    <scope>NUCLEOTIDE SEQUENCE [LARGE SCALE GENOMIC DNA]</scope>
    <source>
        <strain evidence="5 6">YC2-7</strain>
    </source>
</reference>
<dbReference type="SUPFAM" id="SSF53474">
    <property type="entry name" value="alpha/beta-Hydrolases"/>
    <property type="match status" value="1"/>
</dbReference>
<dbReference type="PROSITE" id="PS01174">
    <property type="entry name" value="LIPASE_GDXG_SER"/>
    <property type="match status" value="1"/>
</dbReference>